<keyword evidence="3" id="KW-1185">Reference proteome</keyword>
<protein>
    <submittedName>
        <fullName evidence="2">Alpha/beta hydrolase</fullName>
    </submittedName>
</protein>
<sequence>MEQYRNGELVFDVIDRGPADGPVVILLHGFPQTNASWAPVMDRLVAAGYRCVAPNLRGYSPGARPKGRRHYRASLLAGDVVALIDALGVDTVHLVGHDWGALVAWAVGAEAPQRLASLTAVSVPHPAAFLSAVLTSRQALASTYMGVFQLPVLPERYLLGKNRDGAPLAAALVSAGQSRAAAERDAASMTEPGRLTAALNYYRALPLTDPRAARSPITAPTLYIWSEDDVALKEKGARLCGRYVDGPYRYERMPGSHWLPDECPDTIADLLIDWFGSHPVSR</sequence>
<gene>
    <name evidence="2" type="ORF">BST26_06965</name>
</gene>
<dbReference type="InterPro" id="IPR000073">
    <property type="entry name" value="AB_hydrolase_1"/>
</dbReference>
<proteinExistence type="predicted"/>
<accession>A0A1X0DHJ6</accession>
<dbReference type="Proteomes" id="UP000192801">
    <property type="component" value="Unassembled WGS sequence"/>
</dbReference>
<dbReference type="RefSeq" id="WP_083030042.1">
    <property type="nucleotide sequence ID" value="NZ_AP022618.1"/>
</dbReference>
<organism evidence="2 3">
    <name type="scientific">Mycolicibacterium insubricum</name>
    <dbReference type="NCBI Taxonomy" id="444597"/>
    <lineage>
        <taxon>Bacteria</taxon>
        <taxon>Bacillati</taxon>
        <taxon>Actinomycetota</taxon>
        <taxon>Actinomycetes</taxon>
        <taxon>Mycobacteriales</taxon>
        <taxon>Mycobacteriaceae</taxon>
        <taxon>Mycolicibacterium</taxon>
    </lineage>
</organism>
<dbReference type="Pfam" id="PF00561">
    <property type="entry name" value="Abhydrolase_1"/>
    <property type="match status" value="1"/>
</dbReference>
<dbReference type="PRINTS" id="PR00412">
    <property type="entry name" value="EPOXHYDRLASE"/>
</dbReference>
<evidence type="ECO:0000313" key="2">
    <source>
        <dbReference type="EMBL" id="ORA71787.1"/>
    </source>
</evidence>
<dbReference type="AlphaFoldDB" id="A0A1X0DHJ6"/>
<evidence type="ECO:0000256" key="1">
    <source>
        <dbReference type="ARBA" id="ARBA00022801"/>
    </source>
</evidence>
<dbReference type="InterPro" id="IPR000639">
    <property type="entry name" value="Epox_hydrolase-like"/>
</dbReference>
<keyword evidence="1 2" id="KW-0378">Hydrolase</keyword>
<evidence type="ECO:0000313" key="3">
    <source>
        <dbReference type="Proteomes" id="UP000192801"/>
    </source>
</evidence>
<dbReference type="STRING" id="444597.BST26_06965"/>
<name>A0A1X0DHJ6_9MYCO</name>
<dbReference type="PANTHER" id="PTHR43329">
    <property type="entry name" value="EPOXIDE HYDROLASE"/>
    <property type="match status" value="1"/>
</dbReference>
<dbReference type="Gene3D" id="3.40.50.1820">
    <property type="entry name" value="alpha/beta hydrolase"/>
    <property type="match status" value="1"/>
</dbReference>
<dbReference type="OrthoDB" id="2987348at2"/>
<comment type="caution">
    <text evidence="2">The sequence shown here is derived from an EMBL/GenBank/DDBJ whole genome shotgun (WGS) entry which is preliminary data.</text>
</comment>
<dbReference type="InterPro" id="IPR029058">
    <property type="entry name" value="AB_hydrolase_fold"/>
</dbReference>
<dbReference type="EMBL" id="MVHS01000011">
    <property type="protein sequence ID" value="ORA71787.1"/>
    <property type="molecule type" value="Genomic_DNA"/>
</dbReference>
<reference evidence="2 3" key="1">
    <citation type="submission" date="2016-12" db="EMBL/GenBank/DDBJ databases">
        <title>The new phylogeny of genus Mycobacterium.</title>
        <authorList>
            <person name="Tortoli E."/>
            <person name="Trovato A."/>
            <person name="Cirillo D.M."/>
        </authorList>
    </citation>
    <scope>NUCLEOTIDE SEQUENCE [LARGE SCALE GENOMIC DNA]</scope>
    <source>
        <strain evidence="2 3">DSM 45130</strain>
    </source>
</reference>
<dbReference type="GO" id="GO:0016787">
    <property type="term" value="F:hydrolase activity"/>
    <property type="evidence" value="ECO:0007669"/>
    <property type="project" value="UniProtKB-KW"/>
</dbReference>
<dbReference type="SUPFAM" id="SSF53474">
    <property type="entry name" value="alpha/beta-Hydrolases"/>
    <property type="match status" value="1"/>
</dbReference>